<accession>A0A0R1YR34</accession>
<dbReference type="PATRIC" id="fig|1423786.4.peg.270"/>
<protein>
    <submittedName>
        <fullName evidence="1">Uncharacterized protein</fullName>
    </submittedName>
</protein>
<dbReference type="Proteomes" id="UP000051010">
    <property type="component" value="Unassembled WGS sequence"/>
</dbReference>
<gene>
    <name evidence="1" type="ORF">FD47_GL000265</name>
</gene>
<reference evidence="1 2" key="1">
    <citation type="journal article" date="2015" name="Genome Announc.">
        <title>Expanding the biotechnology potential of lactobacilli through comparative genomics of 213 strains and associated genera.</title>
        <authorList>
            <person name="Sun Z."/>
            <person name="Harris H.M."/>
            <person name="McCann A."/>
            <person name="Guo C."/>
            <person name="Argimon S."/>
            <person name="Zhang W."/>
            <person name="Yang X."/>
            <person name="Jeffery I.B."/>
            <person name="Cooney J.C."/>
            <person name="Kagawa T.F."/>
            <person name="Liu W."/>
            <person name="Song Y."/>
            <person name="Salvetti E."/>
            <person name="Wrobel A."/>
            <person name="Rasinkangas P."/>
            <person name="Parkhill J."/>
            <person name="Rea M.C."/>
            <person name="O'Sullivan O."/>
            <person name="Ritari J."/>
            <person name="Douillard F.P."/>
            <person name="Paul Ross R."/>
            <person name="Yang R."/>
            <person name="Briner A.E."/>
            <person name="Felis G.E."/>
            <person name="de Vos W.M."/>
            <person name="Barrangou R."/>
            <person name="Klaenhammer T.R."/>
            <person name="Caufield P.W."/>
            <person name="Cui Y."/>
            <person name="Zhang H."/>
            <person name="O'Toole P.W."/>
        </authorList>
    </citation>
    <scope>NUCLEOTIDE SEQUENCE [LARGE SCALE GENOMIC DNA]</scope>
    <source>
        <strain evidence="1 2">DSM 18390</strain>
    </source>
</reference>
<sequence length="53" mass="6297">MNFLTETNFNTFDFKMQSLTTKKVTALCHFMISNDLQFTKNQPNYFHMVMALI</sequence>
<dbReference type="EMBL" id="AZFZ01000011">
    <property type="protein sequence ID" value="KRM44626.1"/>
    <property type="molecule type" value="Genomic_DNA"/>
</dbReference>
<proteinExistence type="predicted"/>
<comment type="caution">
    <text evidence="1">The sequence shown here is derived from an EMBL/GenBank/DDBJ whole genome shotgun (WGS) entry which is preliminary data.</text>
</comment>
<organism evidence="1 2">
    <name type="scientific">Lentilactobacillus parafarraginis DSM 18390 = JCM 14109</name>
    <dbReference type="NCBI Taxonomy" id="1423786"/>
    <lineage>
        <taxon>Bacteria</taxon>
        <taxon>Bacillati</taxon>
        <taxon>Bacillota</taxon>
        <taxon>Bacilli</taxon>
        <taxon>Lactobacillales</taxon>
        <taxon>Lactobacillaceae</taxon>
        <taxon>Lentilactobacillus</taxon>
    </lineage>
</organism>
<evidence type="ECO:0000313" key="2">
    <source>
        <dbReference type="Proteomes" id="UP000051010"/>
    </source>
</evidence>
<name>A0A0R1YR34_9LACO</name>
<evidence type="ECO:0000313" key="1">
    <source>
        <dbReference type="EMBL" id="KRM44626.1"/>
    </source>
</evidence>
<dbReference type="AlphaFoldDB" id="A0A0R1YR34"/>